<keyword evidence="4" id="KW-1185">Reference proteome</keyword>
<dbReference type="HOGENOM" id="CLU_705955_0_0_1"/>
<name>W9YMJ5_9EURO</name>
<proteinExistence type="inferred from homology"/>
<dbReference type="InterPro" id="IPR036291">
    <property type="entry name" value="NAD(P)-bd_dom_sf"/>
</dbReference>
<accession>W9YMJ5</accession>
<dbReference type="eggNOG" id="ENOG502RNJV">
    <property type="taxonomic scope" value="Eukaryota"/>
</dbReference>
<dbReference type="SUPFAM" id="SSF55347">
    <property type="entry name" value="Glyceraldehyde-3-phosphate dehydrogenase-like, C-terminal domain"/>
    <property type="match status" value="1"/>
</dbReference>
<dbReference type="InterPro" id="IPR055170">
    <property type="entry name" value="GFO_IDH_MocA-like_dom"/>
</dbReference>
<dbReference type="EMBL" id="AMWN01000006">
    <property type="protein sequence ID" value="EXJ83489.1"/>
    <property type="molecule type" value="Genomic_DNA"/>
</dbReference>
<sequence length="373" mass="41701">MPATRVILLGGHHPHFYIRVQILQQRDDIDIIGFWEEDAVLAAKLQRRLKVRRFMSEHDLVAQDFDVALIHPLDHDNPRLALLAASSGAKGLLLEKPGATRPEQIFKLAHELKKWPDLIVEYGWEMHYAEVMDVVRDLVRTGALGEITTSHWHGGTPSGAGMELWQRQRDTLGGFLYMDASHTLEAIVDVFGLPASISASVRKLPPGAKHPIVSCWYDMHEEELDPATTEFAVGQLPYEDVGSVILEYATHNVVADFTAWEPTDWCADWRIDIYGTNGAFHGVLNPPKGGINLRAGRGGYGSGVTEMPTQKPKGVSNQIGYYTRQIDLLLQRIADTNVQTECASVDAQVKLMKVLQAIYTSARERRFVDIKQS</sequence>
<dbReference type="AlphaFoldDB" id="W9YMJ5"/>
<evidence type="ECO:0000313" key="3">
    <source>
        <dbReference type="EMBL" id="EXJ83489.1"/>
    </source>
</evidence>
<dbReference type="Gene3D" id="3.30.360.10">
    <property type="entry name" value="Dihydrodipicolinate Reductase, domain 2"/>
    <property type="match status" value="1"/>
</dbReference>
<dbReference type="Proteomes" id="UP000019484">
    <property type="component" value="Unassembled WGS sequence"/>
</dbReference>
<comment type="caution">
    <text evidence="3">The sequence shown here is derived from an EMBL/GenBank/DDBJ whole genome shotgun (WGS) entry which is preliminary data.</text>
</comment>
<gene>
    <name evidence="3" type="ORF">A1O1_07112</name>
</gene>
<dbReference type="GeneID" id="19161974"/>
<comment type="similarity">
    <text evidence="1">Belongs to the Gfo/Idh/MocA family.</text>
</comment>
<evidence type="ECO:0000259" key="2">
    <source>
        <dbReference type="Pfam" id="PF22725"/>
    </source>
</evidence>
<dbReference type="PANTHER" id="PTHR43377:SF1">
    <property type="entry name" value="BILIVERDIN REDUCTASE A"/>
    <property type="match status" value="1"/>
</dbReference>
<organism evidence="3 4">
    <name type="scientific">Capronia coronata CBS 617.96</name>
    <dbReference type="NCBI Taxonomy" id="1182541"/>
    <lineage>
        <taxon>Eukaryota</taxon>
        <taxon>Fungi</taxon>
        <taxon>Dikarya</taxon>
        <taxon>Ascomycota</taxon>
        <taxon>Pezizomycotina</taxon>
        <taxon>Eurotiomycetes</taxon>
        <taxon>Chaetothyriomycetidae</taxon>
        <taxon>Chaetothyriales</taxon>
        <taxon>Herpotrichiellaceae</taxon>
        <taxon>Capronia</taxon>
    </lineage>
</organism>
<evidence type="ECO:0000313" key="4">
    <source>
        <dbReference type="Proteomes" id="UP000019484"/>
    </source>
</evidence>
<dbReference type="STRING" id="1182541.W9YMJ5"/>
<protein>
    <recommendedName>
        <fullName evidence="2">GFO/IDH/MocA-like oxidoreductase domain-containing protein</fullName>
    </recommendedName>
</protein>
<dbReference type="RefSeq" id="XP_007726175.1">
    <property type="nucleotide sequence ID" value="XM_007727985.1"/>
</dbReference>
<dbReference type="SUPFAM" id="SSF51735">
    <property type="entry name" value="NAD(P)-binding Rossmann-fold domains"/>
    <property type="match status" value="1"/>
</dbReference>
<feature type="domain" description="GFO/IDH/MocA-like oxidoreductase" evidence="2">
    <location>
        <begin position="135"/>
        <end position="280"/>
    </location>
</feature>
<dbReference type="OrthoDB" id="2129491at2759"/>
<dbReference type="Pfam" id="PF22725">
    <property type="entry name" value="GFO_IDH_MocA_C3"/>
    <property type="match status" value="1"/>
</dbReference>
<dbReference type="Gene3D" id="3.40.50.720">
    <property type="entry name" value="NAD(P)-binding Rossmann-like Domain"/>
    <property type="match status" value="1"/>
</dbReference>
<reference evidence="3 4" key="1">
    <citation type="submission" date="2013-03" db="EMBL/GenBank/DDBJ databases">
        <title>The Genome Sequence of Capronia coronata CBS 617.96.</title>
        <authorList>
            <consortium name="The Broad Institute Genomics Platform"/>
            <person name="Cuomo C."/>
            <person name="de Hoog S."/>
            <person name="Gorbushina A."/>
            <person name="Walker B."/>
            <person name="Young S.K."/>
            <person name="Zeng Q."/>
            <person name="Gargeya S."/>
            <person name="Fitzgerald M."/>
            <person name="Haas B."/>
            <person name="Abouelleil A."/>
            <person name="Allen A.W."/>
            <person name="Alvarado L."/>
            <person name="Arachchi H.M."/>
            <person name="Berlin A.M."/>
            <person name="Chapman S.B."/>
            <person name="Gainer-Dewar J."/>
            <person name="Goldberg J."/>
            <person name="Griggs A."/>
            <person name="Gujja S."/>
            <person name="Hansen M."/>
            <person name="Howarth C."/>
            <person name="Imamovic A."/>
            <person name="Ireland A."/>
            <person name="Larimer J."/>
            <person name="McCowan C."/>
            <person name="Murphy C."/>
            <person name="Pearson M."/>
            <person name="Poon T.W."/>
            <person name="Priest M."/>
            <person name="Roberts A."/>
            <person name="Saif S."/>
            <person name="Shea T."/>
            <person name="Sisk P."/>
            <person name="Sykes S."/>
            <person name="Wortman J."/>
            <person name="Nusbaum C."/>
            <person name="Birren B."/>
        </authorList>
    </citation>
    <scope>NUCLEOTIDE SEQUENCE [LARGE SCALE GENOMIC DNA]</scope>
    <source>
        <strain evidence="3 4">CBS 617.96</strain>
    </source>
</reference>
<dbReference type="PANTHER" id="PTHR43377">
    <property type="entry name" value="BILIVERDIN REDUCTASE A"/>
    <property type="match status" value="1"/>
</dbReference>
<dbReference type="InterPro" id="IPR051450">
    <property type="entry name" value="Gfo/Idh/MocA_Oxidoreductases"/>
</dbReference>
<evidence type="ECO:0000256" key="1">
    <source>
        <dbReference type="ARBA" id="ARBA00010928"/>
    </source>
</evidence>